<dbReference type="GO" id="GO:0004386">
    <property type="term" value="F:helicase activity"/>
    <property type="evidence" value="ECO:0007669"/>
    <property type="project" value="UniProtKB-KW"/>
</dbReference>
<evidence type="ECO:0000256" key="11">
    <source>
        <dbReference type="ARBA" id="ARBA00034617"/>
    </source>
</evidence>
<protein>
    <recommendedName>
        <fullName evidence="12">DNA 3'-5' helicase</fullName>
        <ecNumber evidence="12">5.6.2.4</ecNumber>
    </recommendedName>
    <alternativeName>
        <fullName evidence="13">DNA 3'-5' helicase II</fullName>
    </alternativeName>
</protein>
<dbReference type="Pfam" id="PF12705">
    <property type="entry name" value="PDDEXK_1"/>
    <property type="match status" value="1"/>
</dbReference>
<evidence type="ECO:0000256" key="5">
    <source>
        <dbReference type="ARBA" id="ARBA00022806"/>
    </source>
</evidence>
<comment type="catalytic activity">
    <reaction evidence="14">
        <text>ATP + H2O = ADP + phosphate + H(+)</text>
        <dbReference type="Rhea" id="RHEA:13065"/>
        <dbReference type="ChEBI" id="CHEBI:15377"/>
        <dbReference type="ChEBI" id="CHEBI:15378"/>
        <dbReference type="ChEBI" id="CHEBI:30616"/>
        <dbReference type="ChEBI" id="CHEBI:43474"/>
        <dbReference type="ChEBI" id="CHEBI:456216"/>
        <dbReference type="EC" id="5.6.2.4"/>
    </reaction>
</comment>
<keyword evidence="8" id="KW-0238">DNA-binding</keyword>
<comment type="caution">
    <text evidence="19">The sequence shown here is derived from an EMBL/GenBank/DDBJ whole genome shotgun (WGS) entry which is preliminary data.</text>
</comment>
<dbReference type="NCBIfam" id="TIGR02784">
    <property type="entry name" value="addA_alphas"/>
    <property type="match status" value="1"/>
</dbReference>
<feature type="region of interest" description="Disordered" evidence="16">
    <location>
        <begin position="538"/>
        <end position="557"/>
    </location>
</feature>
<dbReference type="RefSeq" id="WP_214535343.1">
    <property type="nucleotide sequence ID" value="NZ_JAHFVK010000001.1"/>
</dbReference>
<evidence type="ECO:0000256" key="1">
    <source>
        <dbReference type="ARBA" id="ARBA00022722"/>
    </source>
</evidence>
<evidence type="ECO:0000256" key="2">
    <source>
        <dbReference type="ARBA" id="ARBA00022741"/>
    </source>
</evidence>
<dbReference type="Gene3D" id="3.90.320.10">
    <property type="match status" value="1"/>
</dbReference>
<keyword evidence="7 15" id="KW-0067">ATP-binding</keyword>
<dbReference type="InterPro" id="IPR014016">
    <property type="entry name" value="UvrD-like_ATP-bd"/>
</dbReference>
<dbReference type="SUPFAM" id="SSF52540">
    <property type="entry name" value="P-loop containing nucleoside triphosphate hydrolases"/>
    <property type="match status" value="1"/>
</dbReference>
<accession>A0ABS5W2R0</accession>
<keyword evidence="4 15" id="KW-0378">Hydrolase</keyword>
<keyword evidence="6" id="KW-0269">Exonuclease</keyword>
<dbReference type="InterPro" id="IPR011335">
    <property type="entry name" value="Restrct_endonuc-II-like"/>
</dbReference>
<feature type="domain" description="UvrD-like helicase C-terminal" evidence="18">
    <location>
        <begin position="525"/>
        <end position="795"/>
    </location>
</feature>
<evidence type="ECO:0000256" key="13">
    <source>
        <dbReference type="ARBA" id="ARBA00034923"/>
    </source>
</evidence>
<dbReference type="Gene3D" id="1.10.486.10">
    <property type="entry name" value="PCRA, domain 4"/>
    <property type="match status" value="1"/>
</dbReference>
<dbReference type="SUPFAM" id="SSF52980">
    <property type="entry name" value="Restriction endonuclease-like"/>
    <property type="match status" value="1"/>
</dbReference>
<evidence type="ECO:0000256" key="4">
    <source>
        <dbReference type="ARBA" id="ARBA00022801"/>
    </source>
</evidence>
<dbReference type="InterPro" id="IPR014151">
    <property type="entry name" value="DNA_helicase_AddA"/>
</dbReference>
<feature type="domain" description="UvrD-like helicase ATP-binding" evidence="17">
    <location>
        <begin position="4"/>
        <end position="498"/>
    </location>
</feature>
<dbReference type="Gene3D" id="3.30.160.800">
    <property type="match status" value="1"/>
</dbReference>
<dbReference type="InterPro" id="IPR014017">
    <property type="entry name" value="DNA_helicase_UvrD-like_C"/>
</dbReference>
<dbReference type="EC" id="5.6.2.4" evidence="12"/>
<evidence type="ECO:0000256" key="16">
    <source>
        <dbReference type="SAM" id="MobiDB-lite"/>
    </source>
</evidence>
<evidence type="ECO:0000256" key="14">
    <source>
        <dbReference type="ARBA" id="ARBA00048988"/>
    </source>
</evidence>
<keyword evidence="9" id="KW-0234">DNA repair</keyword>
<name>A0ABS5W2R0_9SPHN</name>
<gene>
    <name evidence="19" type="primary">addA</name>
    <name evidence="19" type="ORF">KK137_06495</name>
</gene>
<dbReference type="InterPro" id="IPR027417">
    <property type="entry name" value="P-loop_NTPase"/>
</dbReference>
<keyword evidence="5 15" id="KW-0347">Helicase</keyword>
<dbReference type="PROSITE" id="PS51217">
    <property type="entry name" value="UVRD_HELICASE_CTER"/>
    <property type="match status" value="1"/>
</dbReference>
<dbReference type="InterPro" id="IPR011604">
    <property type="entry name" value="PDDEXK-like_dom_sf"/>
</dbReference>
<evidence type="ECO:0000259" key="17">
    <source>
        <dbReference type="PROSITE" id="PS51198"/>
    </source>
</evidence>
<keyword evidence="2 15" id="KW-0547">Nucleotide-binding</keyword>
<dbReference type="PROSITE" id="PS51198">
    <property type="entry name" value="UVRD_HELICASE_ATP_BIND"/>
    <property type="match status" value="1"/>
</dbReference>
<evidence type="ECO:0000256" key="3">
    <source>
        <dbReference type="ARBA" id="ARBA00022763"/>
    </source>
</evidence>
<dbReference type="EMBL" id="JAHFVK010000001">
    <property type="protein sequence ID" value="MBT2133979.1"/>
    <property type="molecule type" value="Genomic_DNA"/>
</dbReference>
<dbReference type="InterPro" id="IPR038726">
    <property type="entry name" value="PDDEXK_AddAB-type"/>
</dbReference>
<keyword evidence="3" id="KW-0227">DNA damage</keyword>
<keyword evidence="20" id="KW-1185">Reference proteome</keyword>
<evidence type="ECO:0000256" key="9">
    <source>
        <dbReference type="ARBA" id="ARBA00023204"/>
    </source>
</evidence>
<organism evidence="19 20">
    <name type="scientific">Croceibacterium selenioxidans</name>
    <dbReference type="NCBI Taxonomy" id="2838833"/>
    <lineage>
        <taxon>Bacteria</taxon>
        <taxon>Pseudomonadati</taxon>
        <taxon>Pseudomonadota</taxon>
        <taxon>Alphaproteobacteria</taxon>
        <taxon>Sphingomonadales</taxon>
        <taxon>Erythrobacteraceae</taxon>
        <taxon>Croceibacterium</taxon>
    </lineage>
</organism>
<dbReference type="Gene3D" id="3.40.50.300">
    <property type="entry name" value="P-loop containing nucleotide triphosphate hydrolases"/>
    <property type="match status" value="3"/>
</dbReference>
<evidence type="ECO:0000313" key="19">
    <source>
        <dbReference type="EMBL" id="MBT2133979.1"/>
    </source>
</evidence>
<evidence type="ECO:0000259" key="18">
    <source>
        <dbReference type="PROSITE" id="PS51217"/>
    </source>
</evidence>
<evidence type="ECO:0000256" key="7">
    <source>
        <dbReference type="ARBA" id="ARBA00022840"/>
    </source>
</evidence>
<dbReference type="PANTHER" id="PTHR11070">
    <property type="entry name" value="UVRD / RECB / PCRA DNA HELICASE FAMILY MEMBER"/>
    <property type="match status" value="1"/>
</dbReference>
<evidence type="ECO:0000256" key="10">
    <source>
        <dbReference type="ARBA" id="ARBA00023235"/>
    </source>
</evidence>
<dbReference type="PANTHER" id="PTHR11070:SF2">
    <property type="entry name" value="ATP-DEPENDENT DNA HELICASE SRS2"/>
    <property type="match status" value="1"/>
</dbReference>
<feature type="binding site" evidence="15">
    <location>
        <begin position="25"/>
        <end position="32"/>
    </location>
    <ligand>
        <name>ATP</name>
        <dbReference type="ChEBI" id="CHEBI:30616"/>
    </ligand>
</feature>
<evidence type="ECO:0000256" key="12">
    <source>
        <dbReference type="ARBA" id="ARBA00034808"/>
    </source>
</evidence>
<keyword evidence="1" id="KW-0540">Nuclease</keyword>
<proteinExistence type="predicted"/>
<keyword evidence="10" id="KW-0413">Isomerase</keyword>
<evidence type="ECO:0000256" key="8">
    <source>
        <dbReference type="ARBA" id="ARBA00023125"/>
    </source>
</evidence>
<evidence type="ECO:0000256" key="6">
    <source>
        <dbReference type="ARBA" id="ARBA00022839"/>
    </source>
</evidence>
<dbReference type="InterPro" id="IPR000212">
    <property type="entry name" value="DNA_helicase_UvrD/REP"/>
</dbReference>
<evidence type="ECO:0000256" key="15">
    <source>
        <dbReference type="PROSITE-ProRule" id="PRU00560"/>
    </source>
</evidence>
<comment type="catalytic activity">
    <reaction evidence="11">
        <text>Couples ATP hydrolysis with the unwinding of duplex DNA by translocating in the 3'-5' direction.</text>
        <dbReference type="EC" id="5.6.2.4"/>
    </reaction>
</comment>
<evidence type="ECO:0000313" key="20">
    <source>
        <dbReference type="Proteomes" id="UP000811255"/>
    </source>
</evidence>
<feature type="region of interest" description="Disordered" evidence="16">
    <location>
        <begin position="942"/>
        <end position="969"/>
    </location>
</feature>
<dbReference type="Pfam" id="PF00580">
    <property type="entry name" value="UvrD-helicase"/>
    <property type="match status" value="1"/>
</dbReference>
<sequence>MSQVHPLKGDQARAVDPSDSVWLSASAGTGKTQVLSARVLRLLLTPGVRPENILCLTFTKAGAAEMAERVSSVLARWVRLERTRLFAELEHIGADPTSEVIERARTLFASVLDCPGGGLRIDTIHAFAQWLLGAFPEEAGLIPGTRAMEDRDRELLAHQVLADLLIEWESRRETDLIAALEGLSLRFGPDKARSWLMRCAEAREAWFGPGSWQEPLRHRVEALLGLESGTGPVNVAALCEDAMFDTISLRRCLTTLEAWDSQTGRDGAGVVRAWLALDPAGRAETIETFYGTVLNKTDGQPKQLNNILKRDPGYGDAIAQVMQCLERVQRQKALLSLADLLTPALTVGRRFALAWEEAKQREGLVDFDDLIRRAAGLLKSESQGRWIAYKLDRQFDHILVDEAQDTNEAQWEIIRALTGEFFTGEGQRDNKLRTIFVVGDYKQAIFGFQGTSPENFEAAKNAYAREMAELARNTAELRQPIEARELVELGLGRSFRTSQPVLDFVDMAIEAIGPENFGLKDLPERHVGHARPGLVTLWNPVNSRPDDEDDGEGPETWLSAPERRMADKIADQIKSMIGRFTLAKEGGRTAAPGDFMVLVRKRRELAGLIVARLHAAGVPVAGVDRLRLGAPLAVKDLMAALRFAAQPRDDLSLAALLVSPLVGWSQEQLLEHGYRSPKVPLWDHLRRSRHAEVAALRDLLDPLLARADFEPPQALLQWLLVGPWQGRRKLVARLSREANDPINELLNAALAYSSSNTPSLQGFIQWFDAGEGELKREAGGAENLVRVMTVHGSKGLQAPIVILADATGDPDRSQQRGLSLKEPPGERTIPILDLGKDLRVGRVAEAAEVTKKAEREEHWRLLYVAMTRAEEALFIGGALGKREKEPAADSWYARLDLLVQSDRVADPIWGELRELGERAPAALKPVQEELAIPLAPPAWALRTVGPEPRPPRPLAPSSVGEDQGADPPLPAEALATAAQRGVLIHRLLERLPDIAPDERELLAVSWLARNAATLSEDERTGMVSRALTVLAEPKWAELFSPDTLAEVPLAAVVEGQVISGTVDRLLVQPDRVLVADFKTARRPPRSIEEVPLSTLRQMAAYAAALAAIYPGRRIEAAILYTQTPQLIPIPADLLAAHRPGLNAGLTPEQESFVN</sequence>
<dbReference type="Pfam" id="PF13361">
    <property type="entry name" value="UvrD_C"/>
    <property type="match status" value="1"/>
</dbReference>
<dbReference type="Proteomes" id="UP000811255">
    <property type="component" value="Unassembled WGS sequence"/>
</dbReference>
<reference evidence="19 20" key="1">
    <citation type="submission" date="2021-05" db="EMBL/GenBank/DDBJ databases">
        <title>Croceibacterium sp. LX-88 genome sequence.</title>
        <authorList>
            <person name="Luo X."/>
        </authorList>
    </citation>
    <scope>NUCLEOTIDE SEQUENCE [LARGE SCALE GENOMIC DNA]</scope>
    <source>
        <strain evidence="19 20">LX-88</strain>
    </source>
</reference>